<dbReference type="GeneID" id="43581762"/>
<protein>
    <submittedName>
        <fullName evidence="2">Uncharacterized protein</fullName>
    </submittedName>
</protein>
<proteinExistence type="predicted"/>
<evidence type="ECO:0000313" key="2">
    <source>
        <dbReference type="EMBL" id="VVT50980.1"/>
    </source>
</evidence>
<name>A0A5E8BHF1_9ASCO</name>
<organism evidence="2 3">
    <name type="scientific">Magnusiomyces paraingens</name>
    <dbReference type="NCBI Taxonomy" id="2606893"/>
    <lineage>
        <taxon>Eukaryota</taxon>
        <taxon>Fungi</taxon>
        <taxon>Dikarya</taxon>
        <taxon>Ascomycota</taxon>
        <taxon>Saccharomycotina</taxon>
        <taxon>Dipodascomycetes</taxon>
        <taxon>Dipodascales</taxon>
        <taxon>Dipodascaceae</taxon>
        <taxon>Magnusiomyces</taxon>
    </lineage>
</organism>
<dbReference type="AlphaFoldDB" id="A0A5E8BHF1"/>
<gene>
    <name evidence="2" type="ORF">SAPINGB_P002944</name>
</gene>
<dbReference type="Proteomes" id="UP000398389">
    <property type="component" value="Unassembled WGS sequence"/>
</dbReference>
<evidence type="ECO:0000313" key="3">
    <source>
        <dbReference type="Proteomes" id="UP000398389"/>
    </source>
</evidence>
<dbReference type="RefSeq" id="XP_031853553.1">
    <property type="nucleotide sequence ID" value="XM_031997662.1"/>
</dbReference>
<sequence length="138" mass="15485">MLTVFQKSDKLQIKRRRLGPGPSSPIESSLADSHSDSEPEDDNQEWEKVNLGFNCQSMNSIKIADYEGLNEFDGQEQLREVPLFTQGTAAEWYDSMVGAHISNPMDSKVSEMAGSLKKTYENTKAPEIKNTTVHKLFS</sequence>
<keyword evidence="3" id="KW-1185">Reference proteome</keyword>
<evidence type="ECO:0000256" key="1">
    <source>
        <dbReference type="SAM" id="MobiDB-lite"/>
    </source>
</evidence>
<accession>A0A5E8BHF1</accession>
<dbReference type="EMBL" id="CABVLU010000002">
    <property type="protein sequence ID" value="VVT50980.1"/>
    <property type="molecule type" value="Genomic_DNA"/>
</dbReference>
<feature type="region of interest" description="Disordered" evidence="1">
    <location>
        <begin position="1"/>
        <end position="45"/>
    </location>
</feature>
<reference evidence="2 3" key="1">
    <citation type="submission" date="2019-09" db="EMBL/GenBank/DDBJ databases">
        <authorList>
            <person name="Brejova B."/>
        </authorList>
    </citation>
    <scope>NUCLEOTIDE SEQUENCE [LARGE SCALE GENOMIC DNA]</scope>
</reference>